<dbReference type="AlphaFoldDB" id="A0A7S4IS60"/>
<dbReference type="InterPro" id="IPR032675">
    <property type="entry name" value="LRR_dom_sf"/>
</dbReference>
<reference evidence="7" key="1">
    <citation type="submission" date="2021-01" db="EMBL/GenBank/DDBJ databases">
        <authorList>
            <person name="Corre E."/>
            <person name="Pelletier E."/>
            <person name="Niang G."/>
            <person name="Scheremetjew M."/>
            <person name="Finn R."/>
            <person name="Kale V."/>
            <person name="Holt S."/>
            <person name="Cochrane G."/>
            <person name="Meng A."/>
            <person name="Brown T."/>
            <person name="Cohen L."/>
        </authorList>
    </citation>
    <scope>NUCLEOTIDE SEQUENCE</scope>
    <source>
        <strain evidence="7">Isolate 1302-5</strain>
    </source>
</reference>
<feature type="region of interest" description="Disordered" evidence="4">
    <location>
        <begin position="403"/>
        <end position="468"/>
    </location>
</feature>
<dbReference type="PANTHER" id="PTHR48059">
    <property type="entry name" value="POLYGALACTURONASE INHIBITOR 1"/>
    <property type="match status" value="1"/>
</dbReference>
<sequence>MPSSTRTAALALLLGGGASALSEMDSLVRFYNLVNGRHWVNGDGWSQASEAAADDTKDVPAEYASVCSWHGITCDDDDTVSEIDLSYNHLSGKVSHHLWTLPNLKVANLHGNLITDAGLVGYESTDSAPKSPLHSLFLSENRLTSLEGIGSVPTTLRELHIGSNAFEGHFPEEIFRLKKLRALRASYNAGITGTLSTEIGRMTSLKELQLSYTGLKGAVPTEIGNLAEMEFLALDENRMKGTIPFELEDLTKLRYLSIQNGDPDSEKLTGKVPSFKDCADLKELQLGDNALTGTVPSDLLEFSLLTDKPVVVGLRNNKLSGRIPSDLSRFDKLHLEVGGNRINGISSSLCSKDKWMTGAVKEFGCDAILCPKGTFRAESGRREGDTDQCEDCPNGVEDAPHFGSTSCDGGGGASSTAATSDGTDAGEGSGGGSSSGTPYKPPAEKAAVGSSSSVKSASSSSSSSSSSGGMSGGAAFAVALVALVGFLGLALMARRQVLRRRGRREAMEDAEYEKAARDGVVFDAADAGATSDMLTDVPLEGQASADVNRCIL</sequence>
<feature type="compositionally biased region" description="Low complexity" evidence="4">
    <location>
        <begin position="446"/>
        <end position="468"/>
    </location>
</feature>
<dbReference type="FunFam" id="3.80.10.10:FF:000041">
    <property type="entry name" value="LRR receptor-like serine/threonine-protein kinase ERECTA"/>
    <property type="match status" value="1"/>
</dbReference>
<keyword evidence="5" id="KW-0812">Transmembrane</keyword>
<evidence type="ECO:0000256" key="3">
    <source>
        <dbReference type="ARBA" id="ARBA00022737"/>
    </source>
</evidence>
<evidence type="ECO:0008006" key="8">
    <source>
        <dbReference type="Google" id="ProtNLM"/>
    </source>
</evidence>
<keyword evidence="3" id="KW-0677">Repeat</keyword>
<keyword evidence="5" id="KW-0472">Membrane</keyword>
<evidence type="ECO:0000256" key="2">
    <source>
        <dbReference type="ARBA" id="ARBA00022614"/>
    </source>
</evidence>
<evidence type="ECO:0000313" key="7">
    <source>
        <dbReference type="EMBL" id="CAE2238179.1"/>
    </source>
</evidence>
<evidence type="ECO:0000256" key="4">
    <source>
        <dbReference type="SAM" id="MobiDB-lite"/>
    </source>
</evidence>
<dbReference type="InterPro" id="IPR001611">
    <property type="entry name" value="Leu-rich_rpt"/>
</dbReference>
<protein>
    <recommendedName>
        <fullName evidence="8">Leucine-rich repeat-containing N-terminal plant-type domain-containing protein</fullName>
    </recommendedName>
</protein>
<keyword evidence="6" id="KW-0732">Signal</keyword>
<dbReference type="PROSITE" id="PS51450">
    <property type="entry name" value="LRR"/>
    <property type="match status" value="1"/>
</dbReference>
<accession>A0A7S4IS60</accession>
<gene>
    <name evidence="7" type="ORF">OAUR00152_LOCUS14724</name>
</gene>
<comment type="subcellular location">
    <subcellularLocation>
        <location evidence="1">Cell envelope</location>
    </subcellularLocation>
</comment>
<proteinExistence type="predicted"/>
<dbReference type="PANTHER" id="PTHR48059:SF30">
    <property type="entry name" value="OS06G0587000 PROTEIN"/>
    <property type="match status" value="1"/>
</dbReference>
<keyword evidence="2" id="KW-0433">Leucine-rich repeat</keyword>
<keyword evidence="5" id="KW-1133">Transmembrane helix</keyword>
<name>A0A7S4IS60_9STRA</name>
<dbReference type="SUPFAM" id="SSF52058">
    <property type="entry name" value="L domain-like"/>
    <property type="match status" value="1"/>
</dbReference>
<dbReference type="EMBL" id="HBKQ01021735">
    <property type="protein sequence ID" value="CAE2238179.1"/>
    <property type="molecule type" value="Transcribed_RNA"/>
</dbReference>
<evidence type="ECO:0000256" key="1">
    <source>
        <dbReference type="ARBA" id="ARBA00004196"/>
    </source>
</evidence>
<feature type="transmembrane region" description="Helical" evidence="5">
    <location>
        <begin position="470"/>
        <end position="493"/>
    </location>
</feature>
<feature type="compositionally biased region" description="Gly residues" evidence="4">
    <location>
        <begin position="425"/>
        <end position="434"/>
    </location>
</feature>
<feature type="signal peptide" evidence="6">
    <location>
        <begin position="1"/>
        <end position="20"/>
    </location>
</feature>
<organism evidence="7">
    <name type="scientific">Odontella aurita</name>
    <dbReference type="NCBI Taxonomy" id="265563"/>
    <lineage>
        <taxon>Eukaryota</taxon>
        <taxon>Sar</taxon>
        <taxon>Stramenopiles</taxon>
        <taxon>Ochrophyta</taxon>
        <taxon>Bacillariophyta</taxon>
        <taxon>Mediophyceae</taxon>
        <taxon>Biddulphiophycidae</taxon>
        <taxon>Eupodiscales</taxon>
        <taxon>Odontellaceae</taxon>
        <taxon>Odontella</taxon>
    </lineage>
</organism>
<evidence type="ECO:0000256" key="5">
    <source>
        <dbReference type="SAM" id="Phobius"/>
    </source>
</evidence>
<evidence type="ECO:0000256" key="6">
    <source>
        <dbReference type="SAM" id="SignalP"/>
    </source>
</evidence>
<dbReference type="InterPro" id="IPR051848">
    <property type="entry name" value="PGIP"/>
</dbReference>
<feature type="compositionally biased region" description="Low complexity" evidence="4">
    <location>
        <begin position="414"/>
        <end position="423"/>
    </location>
</feature>
<dbReference type="Gene3D" id="3.80.10.10">
    <property type="entry name" value="Ribonuclease Inhibitor"/>
    <property type="match status" value="1"/>
</dbReference>
<feature type="chain" id="PRO_5030722483" description="Leucine-rich repeat-containing N-terminal plant-type domain-containing protein" evidence="6">
    <location>
        <begin position="21"/>
        <end position="552"/>
    </location>
</feature>